<accession>A0A914Q455</accession>
<protein>
    <submittedName>
        <fullName evidence="3">Uncharacterized protein</fullName>
    </submittedName>
</protein>
<evidence type="ECO:0000256" key="1">
    <source>
        <dbReference type="SAM" id="MobiDB-lite"/>
    </source>
</evidence>
<reference evidence="3" key="1">
    <citation type="submission" date="2022-11" db="UniProtKB">
        <authorList>
            <consortium name="WormBaseParasite"/>
        </authorList>
    </citation>
    <scope>IDENTIFICATION</scope>
</reference>
<name>A0A914Q455_9BILA</name>
<organism evidence="2 3">
    <name type="scientific">Panagrolaimus davidi</name>
    <dbReference type="NCBI Taxonomy" id="227884"/>
    <lineage>
        <taxon>Eukaryota</taxon>
        <taxon>Metazoa</taxon>
        <taxon>Ecdysozoa</taxon>
        <taxon>Nematoda</taxon>
        <taxon>Chromadorea</taxon>
        <taxon>Rhabditida</taxon>
        <taxon>Tylenchina</taxon>
        <taxon>Panagrolaimomorpha</taxon>
        <taxon>Panagrolaimoidea</taxon>
        <taxon>Panagrolaimidae</taxon>
        <taxon>Panagrolaimus</taxon>
    </lineage>
</organism>
<feature type="region of interest" description="Disordered" evidence="1">
    <location>
        <begin position="1"/>
        <end position="32"/>
    </location>
</feature>
<dbReference type="WBParaSite" id="PDA_v2.g25615.t1">
    <property type="protein sequence ID" value="PDA_v2.g25615.t1"/>
    <property type="gene ID" value="PDA_v2.g25615"/>
</dbReference>
<sequence>MNGKRHRRTSHESGGLEGTDNGEQPTTTDSARQKIIITEIEALKNEKSDSRITVGHEVETKMNKSMIEIQLEVLKQKRDEIQSIILLTLLTEDEKALIDEKSTSIEKCLDSIQHDIDEANEMMVLAQRLQQQALFRDESSTTQHSIEVSNQSAAQFENEEPYSKLFTLH</sequence>
<proteinExistence type="predicted"/>
<feature type="compositionally biased region" description="Polar residues" evidence="1">
    <location>
        <begin position="21"/>
        <end position="30"/>
    </location>
</feature>
<dbReference type="AlphaFoldDB" id="A0A914Q455"/>
<dbReference type="Proteomes" id="UP000887578">
    <property type="component" value="Unplaced"/>
</dbReference>
<evidence type="ECO:0000313" key="3">
    <source>
        <dbReference type="WBParaSite" id="PDA_v2.g25615.t1"/>
    </source>
</evidence>
<evidence type="ECO:0000313" key="2">
    <source>
        <dbReference type="Proteomes" id="UP000887578"/>
    </source>
</evidence>
<keyword evidence="2" id="KW-1185">Reference proteome</keyword>